<organism evidence="1 2">
    <name type="scientific">Vermiconidia calcicola</name>
    <dbReference type="NCBI Taxonomy" id="1690605"/>
    <lineage>
        <taxon>Eukaryota</taxon>
        <taxon>Fungi</taxon>
        <taxon>Dikarya</taxon>
        <taxon>Ascomycota</taxon>
        <taxon>Pezizomycotina</taxon>
        <taxon>Dothideomycetes</taxon>
        <taxon>Dothideomycetidae</taxon>
        <taxon>Mycosphaerellales</taxon>
        <taxon>Extremaceae</taxon>
        <taxon>Vermiconidia</taxon>
    </lineage>
</organism>
<protein>
    <submittedName>
        <fullName evidence="1">Uncharacterized protein</fullName>
    </submittedName>
</protein>
<evidence type="ECO:0000313" key="1">
    <source>
        <dbReference type="EMBL" id="KAK3691532.1"/>
    </source>
</evidence>
<evidence type="ECO:0000313" key="2">
    <source>
        <dbReference type="Proteomes" id="UP001281147"/>
    </source>
</evidence>
<sequence length="76" mass="8558">MANVAKNFLTGLPQRVRAVEVRSAILNINANHTISRKCLRAIQLALEALDRLLKTETRKLEAEKMELVTQMLEAAE</sequence>
<reference evidence="1" key="1">
    <citation type="submission" date="2023-07" db="EMBL/GenBank/DDBJ databases">
        <title>Black Yeasts Isolated from many extreme environments.</title>
        <authorList>
            <person name="Coleine C."/>
            <person name="Stajich J.E."/>
            <person name="Selbmann L."/>
        </authorList>
    </citation>
    <scope>NUCLEOTIDE SEQUENCE</scope>
    <source>
        <strain evidence="1">CCFEE 5714</strain>
    </source>
</reference>
<comment type="caution">
    <text evidence="1">The sequence shown here is derived from an EMBL/GenBank/DDBJ whole genome shotgun (WGS) entry which is preliminary data.</text>
</comment>
<accession>A0ACC3MHL8</accession>
<keyword evidence="2" id="KW-1185">Reference proteome</keyword>
<gene>
    <name evidence="1" type="ORF">LTR37_018609</name>
</gene>
<dbReference type="EMBL" id="JAUTXU010000264">
    <property type="protein sequence ID" value="KAK3691532.1"/>
    <property type="molecule type" value="Genomic_DNA"/>
</dbReference>
<dbReference type="Proteomes" id="UP001281147">
    <property type="component" value="Unassembled WGS sequence"/>
</dbReference>
<proteinExistence type="predicted"/>
<name>A0ACC3MHL8_9PEZI</name>